<dbReference type="PROSITE" id="PS00166">
    <property type="entry name" value="ENOYL_COA_HYDRATASE"/>
    <property type="match status" value="1"/>
</dbReference>
<dbReference type="STRING" id="1560345.AWL63_19945"/>
<dbReference type="Pfam" id="PF00378">
    <property type="entry name" value="ECH_1"/>
    <property type="match status" value="1"/>
</dbReference>
<evidence type="ECO:0000313" key="3">
    <source>
        <dbReference type="EMBL" id="AOH85890.1"/>
    </source>
</evidence>
<dbReference type="Gene3D" id="3.90.226.10">
    <property type="entry name" value="2-enoyl-CoA Hydratase, Chain A, domain 1"/>
    <property type="match status" value="1"/>
</dbReference>
<gene>
    <name evidence="3" type="ORF">AWL63_19945</name>
</gene>
<reference evidence="3 4" key="1">
    <citation type="submission" date="2016-01" db="EMBL/GenBank/DDBJ databases">
        <title>Complete genome and mega plasmid sequence of Sphingomonas panacis DCY99 elicits systemic resistance in rice to Xanthomonas oryzae.</title>
        <authorList>
            <person name="Kim Y.J."/>
            <person name="Yang D.C."/>
            <person name="Sing P."/>
        </authorList>
    </citation>
    <scope>NUCLEOTIDE SEQUENCE [LARGE SCALE GENOMIC DNA]</scope>
    <source>
        <strain evidence="3 4">DCY99</strain>
    </source>
</reference>
<keyword evidence="4" id="KW-1185">Reference proteome</keyword>
<dbReference type="GO" id="GO:0003824">
    <property type="term" value="F:catalytic activity"/>
    <property type="evidence" value="ECO:0007669"/>
    <property type="project" value="InterPro"/>
</dbReference>
<evidence type="ECO:0000313" key="4">
    <source>
        <dbReference type="Proteomes" id="UP000094256"/>
    </source>
</evidence>
<dbReference type="InterPro" id="IPR029045">
    <property type="entry name" value="ClpP/crotonase-like_dom_sf"/>
</dbReference>
<dbReference type="PANTHER" id="PTHR43459">
    <property type="entry name" value="ENOYL-COA HYDRATASE"/>
    <property type="match status" value="1"/>
</dbReference>
<dbReference type="Gene3D" id="1.10.12.10">
    <property type="entry name" value="Lyase 2-enoyl-coa Hydratase, Chain A, domain 2"/>
    <property type="match status" value="1"/>
</dbReference>
<dbReference type="InterPro" id="IPR001753">
    <property type="entry name" value="Enoyl-CoA_hydra/iso"/>
</dbReference>
<dbReference type="AlphaFoldDB" id="A0A1B3ZEP0"/>
<dbReference type="KEGG" id="span:AWL63_19945"/>
<dbReference type="EMBL" id="CP014168">
    <property type="protein sequence ID" value="AOH85890.1"/>
    <property type="molecule type" value="Genomic_DNA"/>
</dbReference>
<name>A0A1B3ZEP0_9SPHN</name>
<dbReference type="NCBIfam" id="NF005595">
    <property type="entry name" value="PRK07327.1"/>
    <property type="match status" value="1"/>
</dbReference>
<comment type="similarity">
    <text evidence="1 2">Belongs to the enoyl-CoA hydratase/isomerase family.</text>
</comment>
<dbReference type="PANTHER" id="PTHR43459:SF3">
    <property type="entry name" value="ENOYL-COA HYDRATASE ECHA15 (ENOYL HYDRASE) (UNSATURATED ACYL-COA HYDRATASE) (CROTONASE)-RELATED"/>
    <property type="match status" value="1"/>
</dbReference>
<dbReference type="OrthoDB" id="9807606at2"/>
<evidence type="ECO:0000256" key="1">
    <source>
        <dbReference type="ARBA" id="ARBA00005254"/>
    </source>
</evidence>
<proteinExistence type="inferred from homology"/>
<protein>
    <submittedName>
        <fullName evidence="3">Enoyl-CoA hydratase</fullName>
    </submittedName>
</protein>
<dbReference type="InterPro" id="IPR018376">
    <property type="entry name" value="Enoyl-CoA_hyd/isom_CS"/>
</dbReference>
<accession>A0A1B3ZEP0</accession>
<sequence>MSAYLKNYEKLLFDYPADRVLRITMGDPEKLTPVCAQMHKEMVSIWNDVDYDEDISAVILSGGKKAFSAGGDFAIVERSMTDFHFRNQIWKETRSLVYNLINCNKPIISAIRGPAVGAGLVCGLLSDVSIASRTARIIDGHTRLGVAAGDVSAIIWPLLCGMAKAKYYLLTCDSITGEEAERIGLISLTCDDEELDAKALEVATRLAKGAPSAIRFTKNALNNWLRMAGPTFDASCAYEMLGLTGPEAVEGVASHREKRAPVFDQTCKV</sequence>
<dbReference type="Proteomes" id="UP000094256">
    <property type="component" value="Chromosome"/>
</dbReference>
<evidence type="ECO:0000256" key="2">
    <source>
        <dbReference type="RuleBase" id="RU003707"/>
    </source>
</evidence>
<organism evidence="3 4">
    <name type="scientific">Sphingomonas panacis</name>
    <dbReference type="NCBI Taxonomy" id="1560345"/>
    <lineage>
        <taxon>Bacteria</taxon>
        <taxon>Pseudomonadati</taxon>
        <taxon>Pseudomonadota</taxon>
        <taxon>Alphaproteobacteria</taxon>
        <taxon>Sphingomonadales</taxon>
        <taxon>Sphingomonadaceae</taxon>
        <taxon>Sphingomonas</taxon>
    </lineage>
</organism>
<dbReference type="CDD" id="cd06558">
    <property type="entry name" value="crotonase-like"/>
    <property type="match status" value="1"/>
</dbReference>
<dbReference type="InterPro" id="IPR014748">
    <property type="entry name" value="Enoyl-CoA_hydra_C"/>
</dbReference>
<dbReference type="SUPFAM" id="SSF52096">
    <property type="entry name" value="ClpP/crotonase"/>
    <property type="match status" value="1"/>
</dbReference>